<evidence type="ECO:0000256" key="2">
    <source>
        <dbReference type="ARBA" id="ARBA00022771"/>
    </source>
</evidence>
<dbReference type="SMART" id="SM00575">
    <property type="entry name" value="ZnF_PMZ"/>
    <property type="match status" value="1"/>
</dbReference>
<dbReference type="InterPro" id="IPR007527">
    <property type="entry name" value="Znf_SWIM"/>
</dbReference>
<keyword evidence="3" id="KW-0862">Zinc</keyword>
<protein>
    <recommendedName>
        <fullName evidence="6">SWIM-type domain-containing protein</fullName>
    </recommendedName>
</protein>
<reference evidence="7" key="2">
    <citation type="submission" date="2023-06" db="EMBL/GenBank/DDBJ databases">
        <authorList>
            <person name="Swenson N.G."/>
            <person name="Wegrzyn J.L."/>
            <person name="Mcevoy S.L."/>
        </authorList>
    </citation>
    <scope>NUCLEOTIDE SEQUENCE</scope>
    <source>
        <strain evidence="7">NS2018</strain>
        <tissue evidence="7">Leaf</tissue>
    </source>
</reference>
<dbReference type="AlphaFoldDB" id="A0AA39W847"/>
<evidence type="ECO:0000313" key="7">
    <source>
        <dbReference type="EMBL" id="KAK0606883.1"/>
    </source>
</evidence>
<evidence type="ECO:0000313" key="8">
    <source>
        <dbReference type="Proteomes" id="UP001168877"/>
    </source>
</evidence>
<dbReference type="GO" id="GO:0008270">
    <property type="term" value="F:zinc ion binding"/>
    <property type="evidence" value="ECO:0007669"/>
    <property type="project" value="UniProtKB-KW"/>
</dbReference>
<sequence>MELQAQHSGEFVAHWGGEGHYQISRGSTTCAVVDLDQRSCTCRRWNLTGIPCSHSMVDIYSKGDDPTKYVDKWYLKDTFKKCYSSVLHGIRTEKFWSKTNMPPLLPPMDVNQAGRPKKLRIKEIGEIPPNARKIARTYEKYSCSKCKQEGHSAKTCEKRSELQAKLKKKIGTQKKSGKSIQEGVTHEVQSDVEVETQPENEGGVLTQEHAETNDPFEWFGNMTNILNTLRFDPDIVERIKAVQCSNQATTSKSAASKMK</sequence>
<dbReference type="Pfam" id="PF04434">
    <property type="entry name" value="SWIM"/>
    <property type="match status" value="1"/>
</dbReference>
<feature type="domain" description="SWIM-type" evidence="6">
    <location>
        <begin position="31"/>
        <end position="63"/>
    </location>
</feature>
<keyword evidence="2 4" id="KW-0863">Zinc-finger</keyword>
<dbReference type="PROSITE" id="PS50966">
    <property type="entry name" value="ZF_SWIM"/>
    <property type="match status" value="1"/>
</dbReference>
<feature type="region of interest" description="Disordered" evidence="5">
    <location>
        <begin position="173"/>
        <end position="203"/>
    </location>
</feature>
<accession>A0AA39W847</accession>
<dbReference type="GO" id="GO:0003676">
    <property type="term" value="F:nucleic acid binding"/>
    <property type="evidence" value="ECO:0007669"/>
    <property type="project" value="InterPro"/>
</dbReference>
<comment type="caution">
    <text evidence="7">The sequence shown here is derived from an EMBL/GenBank/DDBJ whole genome shotgun (WGS) entry which is preliminary data.</text>
</comment>
<gene>
    <name evidence="7" type="ORF">LWI29_005602</name>
</gene>
<organism evidence="7 8">
    <name type="scientific">Acer saccharum</name>
    <name type="common">Sugar maple</name>
    <dbReference type="NCBI Taxonomy" id="4024"/>
    <lineage>
        <taxon>Eukaryota</taxon>
        <taxon>Viridiplantae</taxon>
        <taxon>Streptophyta</taxon>
        <taxon>Embryophyta</taxon>
        <taxon>Tracheophyta</taxon>
        <taxon>Spermatophyta</taxon>
        <taxon>Magnoliopsida</taxon>
        <taxon>eudicotyledons</taxon>
        <taxon>Gunneridae</taxon>
        <taxon>Pentapetalae</taxon>
        <taxon>rosids</taxon>
        <taxon>malvids</taxon>
        <taxon>Sapindales</taxon>
        <taxon>Sapindaceae</taxon>
        <taxon>Hippocastanoideae</taxon>
        <taxon>Acereae</taxon>
        <taxon>Acer</taxon>
    </lineage>
</organism>
<dbReference type="Proteomes" id="UP001168877">
    <property type="component" value="Unassembled WGS sequence"/>
</dbReference>
<evidence type="ECO:0000256" key="1">
    <source>
        <dbReference type="ARBA" id="ARBA00022723"/>
    </source>
</evidence>
<evidence type="ECO:0000256" key="3">
    <source>
        <dbReference type="ARBA" id="ARBA00022833"/>
    </source>
</evidence>
<dbReference type="InterPro" id="IPR036875">
    <property type="entry name" value="Znf_CCHC_sf"/>
</dbReference>
<reference evidence="7" key="1">
    <citation type="journal article" date="2022" name="Plant J.">
        <title>Strategies of tolerance reflected in two North American maple genomes.</title>
        <authorList>
            <person name="McEvoy S.L."/>
            <person name="Sezen U.U."/>
            <person name="Trouern-Trend A."/>
            <person name="McMahon S.M."/>
            <person name="Schaberg P.G."/>
            <person name="Yang J."/>
            <person name="Wegrzyn J.L."/>
            <person name="Swenson N.G."/>
        </authorList>
    </citation>
    <scope>NUCLEOTIDE SEQUENCE</scope>
    <source>
        <strain evidence="7">NS2018</strain>
    </source>
</reference>
<dbReference type="EMBL" id="JAUESC010000001">
    <property type="protein sequence ID" value="KAK0606883.1"/>
    <property type="molecule type" value="Genomic_DNA"/>
</dbReference>
<evidence type="ECO:0000259" key="6">
    <source>
        <dbReference type="PROSITE" id="PS50966"/>
    </source>
</evidence>
<dbReference type="InterPro" id="IPR006564">
    <property type="entry name" value="Znf_PMZ"/>
</dbReference>
<evidence type="ECO:0000256" key="4">
    <source>
        <dbReference type="PROSITE-ProRule" id="PRU00325"/>
    </source>
</evidence>
<keyword evidence="8" id="KW-1185">Reference proteome</keyword>
<evidence type="ECO:0000256" key="5">
    <source>
        <dbReference type="SAM" id="MobiDB-lite"/>
    </source>
</evidence>
<name>A0AA39W847_ACESA</name>
<proteinExistence type="predicted"/>
<dbReference type="PANTHER" id="PTHR31973">
    <property type="entry name" value="POLYPROTEIN, PUTATIVE-RELATED"/>
    <property type="match status" value="1"/>
</dbReference>
<keyword evidence="1" id="KW-0479">Metal-binding</keyword>
<dbReference type="SUPFAM" id="SSF57756">
    <property type="entry name" value="Retrovirus zinc finger-like domains"/>
    <property type="match status" value="1"/>
</dbReference>
<dbReference type="PANTHER" id="PTHR31973:SF187">
    <property type="entry name" value="MUTATOR TRANSPOSASE MUDRA PROTEIN"/>
    <property type="match status" value="1"/>
</dbReference>